<evidence type="ECO:0000313" key="2">
    <source>
        <dbReference type="Proteomes" id="UP000501926"/>
    </source>
</evidence>
<evidence type="ECO:0000313" key="1">
    <source>
        <dbReference type="EMBL" id="QII10031.1"/>
    </source>
</evidence>
<dbReference type="Proteomes" id="UP000501926">
    <property type="component" value="Chromosome"/>
</dbReference>
<dbReference type="AlphaFoldDB" id="A0A6G7GKT5"/>
<proteinExistence type="predicted"/>
<accession>A0A6G7GKT5</accession>
<reference evidence="1 2" key="1">
    <citation type="submission" date="2020-02" db="EMBL/GenBank/DDBJ databases">
        <title>Newly sequenced genome of strain CSTR1 showed variability in Candidatus Kuenenia stuttgartiensis genomes.</title>
        <authorList>
            <person name="Ding C."/>
            <person name="Adrian L."/>
        </authorList>
    </citation>
    <scope>NUCLEOTIDE SEQUENCE [LARGE SCALE GENOMIC DNA]</scope>
    <source>
        <strain evidence="1 2">CSTR1</strain>
    </source>
</reference>
<dbReference type="EMBL" id="CP049055">
    <property type="protein sequence ID" value="QII10031.1"/>
    <property type="molecule type" value="Genomic_DNA"/>
</dbReference>
<name>A0A6G7GKT5_KUEST</name>
<organism evidence="1 2">
    <name type="scientific">Kuenenia stuttgartiensis</name>
    <dbReference type="NCBI Taxonomy" id="174633"/>
    <lineage>
        <taxon>Bacteria</taxon>
        <taxon>Pseudomonadati</taxon>
        <taxon>Planctomycetota</taxon>
        <taxon>Candidatus Brocadiia</taxon>
        <taxon>Candidatus Brocadiales</taxon>
        <taxon>Candidatus Brocadiaceae</taxon>
        <taxon>Candidatus Kuenenia</taxon>
    </lineage>
</organism>
<protein>
    <submittedName>
        <fullName evidence="1">Uncharacterized protein</fullName>
    </submittedName>
</protein>
<gene>
    <name evidence="1" type="ORF">KsCSTR_06520</name>
</gene>
<sequence>MIYQKNTSLSMPIITPNLNTPTARQTQNAKYESRTTSYFAQPLAATNSNDKNLNAPNFTQASSNQCFTVMPFEKRALKTRSCWIVVQIKKIVKYRGKAFATKLLRLRLFSTKYHII</sequence>